<dbReference type="Proteomes" id="UP001596540">
    <property type="component" value="Unassembled WGS sequence"/>
</dbReference>
<dbReference type="EMBL" id="JBHTBH010000001">
    <property type="protein sequence ID" value="MFC7326227.1"/>
    <property type="molecule type" value="Genomic_DNA"/>
</dbReference>
<organism evidence="1 2">
    <name type="scientific">Marinactinospora rubrisoli</name>
    <dbReference type="NCBI Taxonomy" id="2715399"/>
    <lineage>
        <taxon>Bacteria</taxon>
        <taxon>Bacillati</taxon>
        <taxon>Actinomycetota</taxon>
        <taxon>Actinomycetes</taxon>
        <taxon>Streptosporangiales</taxon>
        <taxon>Nocardiopsidaceae</taxon>
        <taxon>Marinactinospora</taxon>
    </lineage>
</organism>
<name>A0ABW2K8D8_9ACTN</name>
<evidence type="ECO:0000313" key="2">
    <source>
        <dbReference type="Proteomes" id="UP001596540"/>
    </source>
</evidence>
<evidence type="ECO:0000313" key="1">
    <source>
        <dbReference type="EMBL" id="MFC7326227.1"/>
    </source>
</evidence>
<sequence>MLSTARHGLGQISALAWRCDLRCAVVEVHDSGRGLPALPSPVRLAGLDPLVESGRGLPLVTAYARGRCGVAPLTGERGKAVWFALPLGELWPFAASVATFVTPRIWIRRAAAHYGSAPAGARVTSH</sequence>
<protein>
    <submittedName>
        <fullName evidence="1">ATP-binding protein</fullName>
    </submittedName>
</protein>
<comment type="caution">
    <text evidence="1">The sequence shown here is derived from an EMBL/GenBank/DDBJ whole genome shotgun (WGS) entry which is preliminary data.</text>
</comment>
<dbReference type="CDD" id="cd16936">
    <property type="entry name" value="HATPase_RsbW-like"/>
    <property type="match status" value="1"/>
</dbReference>
<dbReference type="Gene3D" id="3.30.565.10">
    <property type="entry name" value="Histidine kinase-like ATPase, C-terminal domain"/>
    <property type="match status" value="1"/>
</dbReference>
<reference evidence="2" key="1">
    <citation type="journal article" date="2019" name="Int. J. Syst. Evol. Microbiol.">
        <title>The Global Catalogue of Microorganisms (GCM) 10K type strain sequencing project: providing services to taxonomists for standard genome sequencing and annotation.</title>
        <authorList>
            <consortium name="The Broad Institute Genomics Platform"/>
            <consortium name="The Broad Institute Genome Sequencing Center for Infectious Disease"/>
            <person name="Wu L."/>
            <person name="Ma J."/>
        </authorList>
    </citation>
    <scope>NUCLEOTIDE SEQUENCE [LARGE SCALE GENOMIC DNA]</scope>
    <source>
        <strain evidence="2">CGMCC 4.7382</strain>
    </source>
</reference>
<keyword evidence="2" id="KW-1185">Reference proteome</keyword>
<dbReference type="InterPro" id="IPR036890">
    <property type="entry name" value="HATPase_C_sf"/>
</dbReference>
<keyword evidence="1" id="KW-0067">ATP-binding</keyword>
<accession>A0ABW2K8D8</accession>
<keyword evidence="1" id="KW-0547">Nucleotide-binding</keyword>
<dbReference type="RefSeq" id="WP_379868002.1">
    <property type="nucleotide sequence ID" value="NZ_JBHTBH010000001.1"/>
</dbReference>
<dbReference type="GO" id="GO:0005524">
    <property type="term" value="F:ATP binding"/>
    <property type="evidence" value="ECO:0007669"/>
    <property type="project" value="UniProtKB-KW"/>
</dbReference>
<proteinExistence type="predicted"/>
<gene>
    <name evidence="1" type="ORF">ACFQRF_00620</name>
</gene>